<evidence type="ECO:0000313" key="3">
    <source>
        <dbReference type="EMBL" id="CAL4796529.1"/>
    </source>
</evidence>
<gene>
    <name evidence="2" type="ORF">C1SCF055_LOCUS34590</name>
</gene>
<accession>A0A9P1DG84</accession>
<sequence>AVTALAISSLQDNLATTIPIFERTTTTSTTLTISVTVTSSTTRTSSSFTESSMTTTSTWTSLTTTTVTVTEEAPATVEGCMTLSVSDAGVFAESSDAKEAIREMVSRVAAVEAQYVQDIRTYAGESCPGARRLEQRRLQEAMRFDYVIAFPASLGAEVAVQAAETARQVLQSASVEEVTQILVEEVQSVPTIANVAVAVTSISEPTVSVSVTFPPISDALPTDDDTLAVAAVSLGLLFPLSFFVFYRRCQKRPKPVDDSSEKIKISVEDLDTKQDQSDDDDDKSFTPVITVPRKKKRRLKPAKNKALASLTNTQVLIEPSPAPPELEAIAISWLEDEGVIGLDRTNQSWLEDEGVLFDRPSSSAVHVTEQSWLEDEGVLIDRPSSSAVHVAERSFLEDEGVLMDRPSSSAVHVAEQSWLEDEGVLMDRPSSSAVHVAEQSWLEDEGVLMDRPSSSAVHVAEQSWLEDEGVLMDR</sequence>
<name>A0A9P1DG84_9DINO</name>
<protein>
    <submittedName>
        <fullName evidence="2">Uncharacterized protein</fullName>
    </submittedName>
</protein>
<dbReference type="Proteomes" id="UP001152797">
    <property type="component" value="Unassembled WGS sequence"/>
</dbReference>
<feature type="region of interest" description="Disordered" evidence="1">
    <location>
        <begin position="253"/>
        <end position="287"/>
    </location>
</feature>
<reference evidence="3 4" key="2">
    <citation type="submission" date="2024-05" db="EMBL/GenBank/DDBJ databases">
        <authorList>
            <person name="Chen Y."/>
            <person name="Shah S."/>
            <person name="Dougan E. K."/>
            <person name="Thang M."/>
            <person name="Chan C."/>
        </authorList>
    </citation>
    <scope>NUCLEOTIDE SEQUENCE [LARGE SCALE GENOMIC DNA]</scope>
</reference>
<dbReference type="EMBL" id="CAMXCT010004467">
    <property type="protein sequence ID" value="CAI4009217.1"/>
    <property type="molecule type" value="Genomic_DNA"/>
</dbReference>
<dbReference type="EMBL" id="CAMXCT020004467">
    <property type="protein sequence ID" value="CAL1162592.1"/>
    <property type="molecule type" value="Genomic_DNA"/>
</dbReference>
<reference evidence="2" key="1">
    <citation type="submission" date="2022-10" db="EMBL/GenBank/DDBJ databases">
        <authorList>
            <person name="Chen Y."/>
            <person name="Dougan E. K."/>
            <person name="Chan C."/>
            <person name="Rhodes N."/>
            <person name="Thang M."/>
        </authorList>
    </citation>
    <scope>NUCLEOTIDE SEQUENCE</scope>
</reference>
<feature type="non-terminal residue" evidence="2">
    <location>
        <position position="1"/>
    </location>
</feature>
<dbReference type="AlphaFoldDB" id="A0A9P1DG84"/>
<evidence type="ECO:0000313" key="4">
    <source>
        <dbReference type="Proteomes" id="UP001152797"/>
    </source>
</evidence>
<comment type="caution">
    <text evidence="2">The sequence shown here is derived from an EMBL/GenBank/DDBJ whole genome shotgun (WGS) entry which is preliminary data.</text>
</comment>
<feature type="non-terminal residue" evidence="2">
    <location>
        <position position="474"/>
    </location>
</feature>
<keyword evidence="4" id="KW-1185">Reference proteome</keyword>
<proteinExistence type="predicted"/>
<organism evidence="2">
    <name type="scientific">Cladocopium goreaui</name>
    <dbReference type="NCBI Taxonomy" id="2562237"/>
    <lineage>
        <taxon>Eukaryota</taxon>
        <taxon>Sar</taxon>
        <taxon>Alveolata</taxon>
        <taxon>Dinophyceae</taxon>
        <taxon>Suessiales</taxon>
        <taxon>Symbiodiniaceae</taxon>
        <taxon>Cladocopium</taxon>
    </lineage>
</organism>
<dbReference type="EMBL" id="CAMXCT030004467">
    <property type="protein sequence ID" value="CAL4796529.1"/>
    <property type="molecule type" value="Genomic_DNA"/>
</dbReference>
<feature type="compositionally biased region" description="Basic and acidic residues" evidence="1">
    <location>
        <begin position="254"/>
        <end position="276"/>
    </location>
</feature>
<evidence type="ECO:0000313" key="2">
    <source>
        <dbReference type="EMBL" id="CAI4009217.1"/>
    </source>
</evidence>
<evidence type="ECO:0000256" key="1">
    <source>
        <dbReference type="SAM" id="MobiDB-lite"/>
    </source>
</evidence>